<reference evidence="2 3" key="1">
    <citation type="submission" date="2015-03" db="EMBL/GenBank/DDBJ databases">
        <title>Genome assembly of Sandaracinus amylolyticus DSM 53668.</title>
        <authorList>
            <person name="Sharma G."/>
            <person name="Subramanian S."/>
        </authorList>
    </citation>
    <scope>NUCLEOTIDE SEQUENCE [LARGE SCALE GENOMIC DNA]</scope>
    <source>
        <strain evidence="2 3">DSM 53668</strain>
    </source>
</reference>
<dbReference type="Proteomes" id="UP000034883">
    <property type="component" value="Chromosome"/>
</dbReference>
<gene>
    <name evidence="2" type="ORF">DB32_006009</name>
</gene>
<evidence type="ECO:0000313" key="2">
    <source>
        <dbReference type="EMBL" id="AKF08860.1"/>
    </source>
</evidence>
<name>A0A0F6YK40_9BACT</name>
<dbReference type="AlphaFoldDB" id="A0A0F6YK40"/>
<evidence type="ECO:0000313" key="3">
    <source>
        <dbReference type="Proteomes" id="UP000034883"/>
    </source>
</evidence>
<keyword evidence="3" id="KW-1185">Reference proteome</keyword>
<dbReference type="KEGG" id="samy:DB32_006009"/>
<dbReference type="PROSITE" id="PS50943">
    <property type="entry name" value="HTH_CROC1"/>
    <property type="match status" value="1"/>
</dbReference>
<evidence type="ECO:0000259" key="1">
    <source>
        <dbReference type="PROSITE" id="PS50943"/>
    </source>
</evidence>
<organism evidence="2 3">
    <name type="scientific">Sandaracinus amylolyticus</name>
    <dbReference type="NCBI Taxonomy" id="927083"/>
    <lineage>
        <taxon>Bacteria</taxon>
        <taxon>Pseudomonadati</taxon>
        <taxon>Myxococcota</taxon>
        <taxon>Polyangia</taxon>
        <taxon>Polyangiales</taxon>
        <taxon>Sandaracinaceae</taxon>
        <taxon>Sandaracinus</taxon>
    </lineage>
</organism>
<sequence length="64" mass="6504">MTQVALSEATKINQSTLSKYERGEIEPGIDSIVAIAEATGACIEWLATGVGDPPADSATPDAAA</sequence>
<dbReference type="Pfam" id="PF01381">
    <property type="entry name" value="HTH_3"/>
    <property type="match status" value="1"/>
</dbReference>
<proteinExistence type="predicted"/>
<dbReference type="Gene3D" id="1.10.260.40">
    <property type="entry name" value="lambda repressor-like DNA-binding domains"/>
    <property type="match status" value="1"/>
</dbReference>
<dbReference type="GO" id="GO:0003677">
    <property type="term" value="F:DNA binding"/>
    <property type="evidence" value="ECO:0007669"/>
    <property type="project" value="InterPro"/>
</dbReference>
<dbReference type="CDD" id="cd00093">
    <property type="entry name" value="HTH_XRE"/>
    <property type="match status" value="1"/>
</dbReference>
<dbReference type="InterPro" id="IPR001387">
    <property type="entry name" value="Cro/C1-type_HTH"/>
</dbReference>
<protein>
    <recommendedName>
        <fullName evidence="1">HTH cro/C1-type domain-containing protein</fullName>
    </recommendedName>
</protein>
<feature type="domain" description="HTH cro/C1-type" evidence="1">
    <location>
        <begin position="1"/>
        <end position="46"/>
    </location>
</feature>
<accession>A0A0F6YK40</accession>
<dbReference type="SUPFAM" id="SSF47413">
    <property type="entry name" value="lambda repressor-like DNA-binding domains"/>
    <property type="match status" value="1"/>
</dbReference>
<dbReference type="InterPro" id="IPR010982">
    <property type="entry name" value="Lambda_DNA-bd_dom_sf"/>
</dbReference>
<dbReference type="EMBL" id="CP011125">
    <property type="protein sequence ID" value="AKF08860.1"/>
    <property type="molecule type" value="Genomic_DNA"/>
</dbReference>
<dbReference type="STRING" id="927083.DB32_006009"/>